<sequence>MIQKYPVGIQDFGEIRTGGYLYVDKTAFVHSLVTQGKYYFLSRPRRFGKSLFISTLACLFLGKKELFKGLYIEDKWDWKQTFPIIRISFSNIGHKEKGLYRAIDEQLDNIAEDYGIVLREKVISGKFKELIEKLSESRGQVVVLIDEYDRPIIDYLGEDTAKAIENRDIMKVFYSILKDADPHLKLVFITGVSKFSRVSIFSDLNNLDDITVDYRFAGCCGITEQELEDNFDEELQVFDRKLIKEWYNGYSWDLSESVYNPFSLLNFFTKKKFNNFWFDTGTPTFLIKLTKQIHLYDFENKETSLSHLNSYDLERLELIPLMFQTGYLTFKSYDEEGDIYTLGFPNKEVKKSYLEVLLDAVREYPSDQGIVLVNELRKTLLVGNINKLESILNSLFKSLPYELWQKENEHFYHAIIHLAFTLLGVYVQSEVQTSDGRMDALVRMKEYIYCFEFKLDGSADEALKQIKDKGYLQPFAQENKKKIAVGINFSTEKKKVEALKWEEIS</sequence>
<gene>
    <name evidence="2" type="ORF">VB248_10705</name>
</gene>
<dbReference type="Pfam" id="PF09820">
    <property type="entry name" value="AAA-ATPase_like"/>
    <property type="match status" value="1"/>
</dbReference>
<organism evidence="2 3">
    <name type="scientific">Arcicella rigui</name>
    <dbReference type="NCBI Taxonomy" id="797020"/>
    <lineage>
        <taxon>Bacteria</taxon>
        <taxon>Pseudomonadati</taxon>
        <taxon>Bacteroidota</taxon>
        <taxon>Cytophagia</taxon>
        <taxon>Cytophagales</taxon>
        <taxon>Flectobacillaceae</taxon>
        <taxon>Arcicella</taxon>
    </lineage>
</organism>
<dbReference type="PANTHER" id="PTHR34825">
    <property type="entry name" value="CONSERVED PROTEIN, WITH A WEAK D-GALACTARATE DEHYDRATASE/ALTRONATE HYDROLASE DOMAIN"/>
    <property type="match status" value="1"/>
</dbReference>
<dbReference type="EMBL" id="JAYFUM010000010">
    <property type="protein sequence ID" value="MEA5139610.1"/>
    <property type="molecule type" value="Genomic_DNA"/>
</dbReference>
<keyword evidence="3" id="KW-1185">Reference proteome</keyword>
<accession>A0ABU5Q9V8</accession>
<proteinExistence type="predicted"/>
<feature type="domain" description="AAA-ATPase-like" evidence="1">
    <location>
        <begin position="6"/>
        <end position="201"/>
    </location>
</feature>
<dbReference type="Proteomes" id="UP001302949">
    <property type="component" value="Unassembled WGS sequence"/>
</dbReference>
<dbReference type="RefSeq" id="WP_323296764.1">
    <property type="nucleotide sequence ID" value="NZ_JAYFUM010000010.1"/>
</dbReference>
<evidence type="ECO:0000313" key="2">
    <source>
        <dbReference type="EMBL" id="MEA5139610.1"/>
    </source>
</evidence>
<protein>
    <submittedName>
        <fullName evidence="2">AAA family ATPase</fullName>
    </submittedName>
</protein>
<dbReference type="InterPro" id="IPR012547">
    <property type="entry name" value="PDDEXK_9"/>
</dbReference>
<evidence type="ECO:0000259" key="1">
    <source>
        <dbReference type="Pfam" id="PF09820"/>
    </source>
</evidence>
<name>A0ABU5Q9V8_9BACT</name>
<dbReference type="Pfam" id="PF08011">
    <property type="entry name" value="PDDEXK_9"/>
    <property type="match status" value="1"/>
</dbReference>
<dbReference type="PANTHER" id="PTHR34825:SF1">
    <property type="entry name" value="AAA-ATPASE-LIKE DOMAIN-CONTAINING PROTEIN"/>
    <property type="match status" value="1"/>
</dbReference>
<reference evidence="2 3" key="1">
    <citation type="submission" date="2023-12" db="EMBL/GenBank/DDBJ databases">
        <title>Novel species of the genus Arcicella isolated from rivers.</title>
        <authorList>
            <person name="Lu H."/>
        </authorList>
    </citation>
    <scope>NUCLEOTIDE SEQUENCE [LARGE SCALE GENOMIC DNA]</scope>
    <source>
        <strain evidence="2 3">KCTC 23307</strain>
    </source>
</reference>
<dbReference type="InterPro" id="IPR018631">
    <property type="entry name" value="AAA-ATPase-like_dom"/>
</dbReference>
<dbReference type="SUPFAM" id="SSF52540">
    <property type="entry name" value="P-loop containing nucleoside triphosphate hydrolases"/>
    <property type="match status" value="1"/>
</dbReference>
<dbReference type="InterPro" id="IPR027417">
    <property type="entry name" value="P-loop_NTPase"/>
</dbReference>
<evidence type="ECO:0000313" key="3">
    <source>
        <dbReference type="Proteomes" id="UP001302949"/>
    </source>
</evidence>
<comment type="caution">
    <text evidence="2">The sequence shown here is derived from an EMBL/GenBank/DDBJ whole genome shotgun (WGS) entry which is preliminary data.</text>
</comment>